<comment type="caution">
    <text evidence="6">The sequence shown here is derived from an EMBL/GenBank/DDBJ whole genome shotgun (WGS) entry which is preliminary data.</text>
</comment>
<dbReference type="InterPro" id="IPR050738">
    <property type="entry name" value="Sulfatase"/>
</dbReference>
<dbReference type="SUPFAM" id="SSF53649">
    <property type="entry name" value="Alkaline phosphatase-like"/>
    <property type="match status" value="1"/>
</dbReference>
<feature type="domain" description="Sulfatase N-terminal" evidence="5">
    <location>
        <begin position="41"/>
        <end position="458"/>
    </location>
</feature>
<evidence type="ECO:0000256" key="1">
    <source>
        <dbReference type="ARBA" id="ARBA00008779"/>
    </source>
</evidence>
<sequence>MKSSIVFAAIVVGAFGSLSGCAPSKTPTESSRTSVVETTRPNVLLIVADDLGYSDLGAFGGEIETPNLDALAMSGVRLTNFYAAPTCSPTRAMLMTGKPAHSVGLGAMAEALNTFKILKGKPGYEGYLHPEEVTIAEKFSAAGYRTMMTGKWHLGDEPDQRPTAQGFEKAYSSLRGNPDHFGAGQNGQPHIITAEFTENGAPVTYPVGAYSSDFLAEKMIDYIGSDASDEKPFFAYLAFTAPHWPLQAPKDLIAKYEGRYDAGPTVLRAERMEKMKALGLLDDAASAADLPALGDWEAMPAQQRARSARTMEIYAAMVDSVDQNVGKVLDHLKATGEFENTIVIFMSDNGAEGISQRPLTGRTSNTTRPDVKKQVLADIAVANLDFDKMGTSESFLTYGPNWAKAAMAPLNAFKGATEDGGIKAPAFVTGPGIKGGRFAAGSLHVMDIMPTAMDLTGITYEPNVPTSINGINAPSAISWEPILEEGANTVRGENDAMAWELFFKRGVRLGDWKAVYGKADPVAPPNRAEKSQWRLYNLKVDPAESKDVRAEHPDEFKRLMVAWDMYAEENGVFSPGPPKTPQ</sequence>
<dbReference type="PANTHER" id="PTHR42693">
    <property type="entry name" value="ARYLSULFATASE FAMILY MEMBER"/>
    <property type="match status" value="1"/>
</dbReference>
<dbReference type="Gene3D" id="3.40.720.10">
    <property type="entry name" value="Alkaline Phosphatase, subunit A"/>
    <property type="match status" value="1"/>
</dbReference>
<keyword evidence="7" id="KW-1185">Reference proteome</keyword>
<dbReference type="InterPro" id="IPR017850">
    <property type="entry name" value="Alkaline_phosphatase_core_sf"/>
</dbReference>
<keyword evidence="4" id="KW-0106">Calcium</keyword>
<name>A0A918KH62_9PROT</name>
<dbReference type="InterPro" id="IPR024607">
    <property type="entry name" value="Sulfatase_CS"/>
</dbReference>
<dbReference type="RefSeq" id="WP_189582546.1">
    <property type="nucleotide sequence ID" value="NZ_BMYV01000001.1"/>
</dbReference>
<reference evidence="6 7" key="1">
    <citation type="journal article" date="2014" name="Int. J. Syst. Evol. Microbiol.">
        <title>Complete genome sequence of Corynebacterium casei LMG S-19264T (=DSM 44701T), isolated from a smear-ripened cheese.</title>
        <authorList>
            <consortium name="US DOE Joint Genome Institute (JGI-PGF)"/>
            <person name="Walter F."/>
            <person name="Albersmeier A."/>
            <person name="Kalinowski J."/>
            <person name="Ruckert C."/>
        </authorList>
    </citation>
    <scope>NUCLEOTIDE SEQUENCE [LARGE SCALE GENOMIC DNA]</scope>
    <source>
        <strain evidence="6 7">KCTC 23968</strain>
    </source>
</reference>
<dbReference type="PROSITE" id="PS51257">
    <property type="entry name" value="PROKAR_LIPOPROTEIN"/>
    <property type="match status" value="1"/>
</dbReference>
<dbReference type="InterPro" id="IPR000917">
    <property type="entry name" value="Sulfatase_N"/>
</dbReference>
<dbReference type="Gene3D" id="3.30.1120.10">
    <property type="match status" value="1"/>
</dbReference>
<keyword evidence="2" id="KW-0479">Metal-binding</keyword>
<dbReference type="Proteomes" id="UP000600865">
    <property type="component" value="Unassembled WGS sequence"/>
</dbReference>
<evidence type="ECO:0000259" key="5">
    <source>
        <dbReference type="Pfam" id="PF00884"/>
    </source>
</evidence>
<gene>
    <name evidence="6" type="primary">atsA</name>
    <name evidence="6" type="ORF">GCM10011309_11400</name>
</gene>
<keyword evidence="3" id="KW-0378">Hydrolase</keyword>
<dbReference type="GO" id="GO:0046872">
    <property type="term" value="F:metal ion binding"/>
    <property type="evidence" value="ECO:0007669"/>
    <property type="project" value="UniProtKB-KW"/>
</dbReference>
<proteinExistence type="inferred from homology"/>
<dbReference type="GO" id="GO:0004065">
    <property type="term" value="F:arylsulfatase activity"/>
    <property type="evidence" value="ECO:0007669"/>
    <property type="project" value="TreeGrafter"/>
</dbReference>
<evidence type="ECO:0000313" key="6">
    <source>
        <dbReference type="EMBL" id="GGX63148.1"/>
    </source>
</evidence>
<organism evidence="6 7">
    <name type="scientific">Litorimonas cladophorae</name>
    <dbReference type="NCBI Taxonomy" id="1220491"/>
    <lineage>
        <taxon>Bacteria</taxon>
        <taxon>Pseudomonadati</taxon>
        <taxon>Pseudomonadota</taxon>
        <taxon>Alphaproteobacteria</taxon>
        <taxon>Maricaulales</taxon>
        <taxon>Robiginitomaculaceae</taxon>
    </lineage>
</organism>
<dbReference type="AlphaFoldDB" id="A0A918KH62"/>
<evidence type="ECO:0000313" key="7">
    <source>
        <dbReference type="Proteomes" id="UP000600865"/>
    </source>
</evidence>
<dbReference type="PROSITE" id="PS00523">
    <property type="entry name" value="SULFATASE_1"/>
    <property type="match status" value="1"/>
</dbReference>
<accession>A0A918KH62</accession>
<protein>
    <submittedName>
        <fullName evidence="6">Arylsulfatase</fullName>
    </submittedName>
</protein>
<dbReference type="PANTHER" id="PTHR42693:SF33">
    <property type="entry name" value="ARYLSULFATASE"/>
    <property type="match status" value="1"/>
</dbReference>
<evidence type="ECO:0000256" key="4">
    <source>
        <dbReference type="ARBA" id="ARBA00022837"/>
    </source>
</evidence>
<evidence type="ECO:0000256" key="2">
    <source>
        <dbReference type="ARBA" id="ARBA00022723"/>
    </source>
</evidence>
<evidence type="ECO:0000256" key="3">
    <source>
        <dbReference type="ARBA" id="ARBA00022801"/>
    </source>
</evidence>
<dbReference type="EMBL" id="BMYV01000001">
    <property type="protein sequence ID" value="GGX63148.1"/>
    <property type="molecule type" value="Genomic_DNA"/>
</dbReference>
<comment type="similarity">
    <text evidence="1">Belongs to the sulfatase family.</text>
</comment>
<dbReference type="Pfam" id="PF00884">
    <property type="entry name" value="Sulfatase"/>
    <property type="match status" value="1"/>
</dbReference>
<dbReference type="CDD" id="cd16025">
    <property type="entry name" value="PAS_like"/>
    <property type="match status" value="1"/>
</dbReference>